<keyword evidence="2" id="KW-1185">Reference proteome</keyword>
<dbReference type="Proteomes" id="UP000838756">
    <property type="component" value="Unassembled WGS sequence"/>
</dbReference>
<comment type="caution">
    <text evidence="1">The sequence shown here is derived from an EMBL/GenBank/DDBJ whole genome shotgun (WGS) entry which is preliminary data.</text>
</comment>
<sequence>MTFYFAFTVLPYFILSNVTHVKCFCMSVLGAIWNLSSSSSTAASEKLIGLSKSAPPQTCPSCPPNDPLSYDGDFGSATDFFGETPNMDQSIAPCAALIRGSGQLSMSTFPLH</sequence>
<gene>
    <name evidence="1" type="primary">jg16910</name>
    <name evidence="1" type="ORF">PAEG_LOCUS26834</name>
</gene>
<reference evidence="1" key="1">
    <citation type="submission" date="2022-03" db="EMBL/GenBank/DDBJ databases">
        <authorList>
            <person name="Lindestad O."/>
        </authorList>
    </citation>
    <scope>NUCLEOTIDE SEQUENCE</scope>
</reference>
<accession>A0A8S4SH61</accession>
<dbReference type="EMBL" id="CAKXAJ010026436">
    <property type="protein sequence ID" value="CAH2268481.1"/>
    <property type="molecule type" value="Genomic_DNA"/>
</dbReference>
<evidence type="ECO:0000313" key="1">
    <source>
        <dbReference type="EMBL" id="CAH2268481.1"/>
    </source>
</evidence>
<protein>
    <submittedName>
        <fullName evidence="1">Jg16910 protein</fullName>
    </submittedName>
</protein>
<organism evidence="1 2">
    <name type="scientific">Pararge aegeria aegeria</name>
    <dbReference type="NCBI Taxonomy" id="348720"/>
    <lineage>
        <taxon>Eukaryota</taxon>
        <taxon>Metazoa</taxon>
        <taxon>Ecdysozoa</taxon>
        <taxon>Arthropoda</taxon>
        <taxon>Hexapoda</taxon>
        <taxon>Insecta</taxon>
        <taxon>Pterygota</taxon>
        <taxon>Neoptera</taxon>
        <taxon>Endopterygota</taxon>
        <taxon>Lepidoptera</taxon>
        <taxon>Glossata</taxon>
        <taxon>Ditrysia</taxon>
        <taxon>Papilionoidea</taxon>
        <taxon>Nymphalidae</taxon>
        <taxon>Satyrinae</taxon>
        <taxon>Satyrini</taxon>
        <taxon>Parargina</taxon>
        <taxon>Pararge</taxon>
    </lineage>
</organism>
<proteinExistence type="predicted"/>
<evidence type="ECO:0000313" key="2">
    <source>
        <dbReference type="Proteomes" id="UP000838756"/>
    </source>
</evidence>
<name>A0A8S4SH61_9NEOP</name>
<dbReference type="AlphaFoldDB" id="A0A8S4SH61"/>